<proteinExistence type="predicted"/>
<sequence length="72" mass="7410">MLLQQQMADGRGGGGGGGGGTTVVMDGRAFSFSPLSRPVRTSRTVPRAFGSIVASLMASVWMRPHGGQRASC</sequence>
<dbReference type="Proteomes" id="UP000314294">
    <property type="component" value="Unassembled WGS sequence"/>
</dbReference>
<comment type="caution">
    <text evidence="2">The sequence shown here is derived from an EMBL/GenBank/DDBJ whole genome shotgun (WGS) entry which is preliminary data.</text>
</comment>
<evidence type="ECO:0000313" key="2">
    <source>
        <dbReference type="EMBL" id="TNN30342.1"/>
    </source>
</evidence>
<evidence type="ECO:0000313" key="3">
    <source>
        <dbReference type="Proteomes" id="UP000314294"/>
    </source>
</evidence>
<feature type="region of interest" description="Disordered" evidence="1">
    <location>
        <begin position="1"/>
        <end position="22"/>
    </location>
</feature>
<dbReference type="AlphaFoldDB" id="A0A4Z2EPV4"/>
<organism evidence="2 3">
    <name type="scientific">Liparis tanakae</name>
    <name type="common">Tanaka's snailfish</name>
    <dbReference type="NCBI Taxonomy" id="230148"/>
    <lineage>
        <taxon>Eukaryota</taxon>
        <taxon>Metazoa</taxon>
        <taxon>Chordata</taxon>
        <taxon>Craniata</taxon>
        <taxon>Vertebrata</taxon>
        <taxon>Euteleostomi</taxon>
        <taxon>Actinopterygii</taxon>
        <taxon>Neopterygii</taxon>
        <taxon>Teleostei</taxon>
        <taxon>Neoteleostei</taxon>
        <taxon>Acanthomorphata</taxon>
        <taxon>Eupercaria</taxon>
        <taxon>Perciformes</taxon>
        <taxon>Cottioidei</taxon>
        <taxon>Cottales</taxon>
        <taxon>Liparidae</taxon>
        <taxon>Liparis</taxon>
    </lineage>
</organism>
<name>A0A4Z2EPV4_9TELE</name>
<keyword evidence="3" id="KW-1185">Reference proteome</keyword>
<feature type="compositionally biased region" description="Gly residues" evidence="1">
    <location>
        <begin position="10"/>
        <end position="21"/>
    </location>
</feature>
<protein>
    <submittedName>
        <fullName evidence="2">Uncharacterized protein</fullName>
    </submittedName>
</protein>
<gene>
    <name evidence="2" type="ORF">EYF80_059506</name>
</gene>
<reference evidence="2 3" key="1">
    <citation type="submission" date="2019-03" db="EMBL/GenBank/DDBJ databases">
        <title>First draft genome of Liparis tanakae, snailfish: a comprehensive survey of snailfish specific genes.</title>
        <authorList>
            <person name="Kim W."/>
            <person name="Song I."/>
            <person name="Jeong J.-H."/>
            <person name="Kim D."/>
            <person name="Kim S."/>
            <person name="Ryu S."/>
            <person name="Song J.Y."/>
            <person name="Lee S.K."/>
        </authorList>
    </citation>
    <scope>NUCLEOTIDE SEQUENCE [LARGE SCALE GENOMIC DNA]</scope>
    <source>
        <tissue evidence="2">Muscle</tissue>
    </source>
</reference>
<accession>A0A4Z2EPV4</accession>
<evidence type="ECO:0000256" key="1">
    <source>
        <dbReference type="SAM" id="MobiDB-lite"/>
    </source>
</evidence>
<dbReference type="EMBL" id="SRLO01004601">
    <property type="protein sequence ID" value="TNN30342.1"/>
    <property type="molecule type" value="Genomic_DNA"/>
</dbReference>